<dbReference type="EMBL" id="JAOCZP010000001">
    <property type="protein sequence ID" value="MCT7373771.1"/>
    <property type="molecule type" value="Genomic_DNA"/>
</dbReference>
<dbReference type="InterPro" id="IPR013341">
    <property type="entry name" value="Mandelate_racemase_N_dom"/>
</dbReference>
<dbReference type="PANTHER" id="PTHR48080">
    <property type="entry name" value="D-GALACTONATE DEHYDRATASE-RELATED"/>
    <property type="match status" value="1"/>
</dbReference>
<evidence type="ECO:0000313" key="4">
    <source>
        <dbReference type="EMBL" id="MCT7373771.1"/>
    </source>
</evidence>
<evidence type="ECO:0000256" key="1">
    <source>
        <dbReference type="ARBA" id="ARBA00023239"/>
    </source>
</evidence>
<reference evidence="4 5" key="1">
    <citation type="submission" date="2022-09" db="EMBL/GenBank/DDBJ databases">
        <title>Chelativorans salina sp. nov., a novel slightly halophilic bacterium isolated from a saline lake sediment enrichment.</title>
        <authorList>
            <person name="Gao L."/>
            <person name="Fang B.-Z."/>
            <person name="Li W.-J."/>
        </authorList>
    </citation>
    <scope>NUCLEOTIDE SEQUENCE [LARGE SCALE GENOMIC DNA]</scope>
    <source>
        <strain evidence="4 5">EGI FJ00035</strain>
    </source>
</reference>
<dbReference type="SUPFAM" id="SSF54826">
    <property type="entry name" value="Enolase N-terminal domain-like"/>
    <property type="match status" value="1"/>
</dbReference>
<gene>
    <name evidence="4" type="ORF">N5A92_01770</name>
</gene>
<dbReference type="InterPro" id="IPR034593">
    <property type="entry name" value="DgoD-like"/>
</dbReference>
<proteinExistence type="predicted"/>
<name>A0ABT2LHV8_9HYPH</name>
<evidence type="ECO:0000256" key="2">
    <source>
        <dbReference type="SAM" id="MobiDB-lite"/>
    </source>
</evidence>
<dbReference type="Proteomes" id="UP001320831">
    <property type="component" value="Unassembled WGS sequence"/>
</dbReference>
<accession>A0ABT2LHV8</accession>
<dbReference type="Gene3D" id="3.30.390.10">
    <property type="entry name" value="Enolase-like, N-terminal domain"/>
    <property type="match status" value="1"/>
</dbReference>
<protein>
    <recommendedName>
        <fullName evidence="3">Mandelate racemase/muconate lactonizing enzyme N-terminal domain-containing protein</fullName>
    </recommendedName>
</protein>
<evidence type="ECO:0000313" key="5">
    <source>
        <dbReference type="Proteomes" id="UP001320831"/>
    </source>
</evidence>
<organism evidence="4 5">
    <name type="scientific">Chelativorans salis</name>
    <dbReference type="NCBI Taxonomy" id="2978478"/>
    <lineage>
        <taxon>Bacteria</taxon>
        <taxon>Pseudomonadati</taxon>
        <taxon>Pseudomonadota</taxon>
        <taxon>Alphaproteobacteria</taxon>
        <taxon>Hyphomicrobiales</taxon>
        <taxon>Phyllobacteriaceae</taxon>
        <taxon>Chelativorans</taxon>
    </lineage>
</organism>
<keyword evidence="5" id="KW-1185">Reference proteome</keyword>
<dbReference type="Pfam" id="PF02746">
    <property type="entry name" value="MR_MLE_N"/>
    <property type="match status" value="1"/>
</dbReference>
<dbReference type="RefSeq" id="WP_260900097.1">
    <property type="nucleotide sequence ID" value="NZ_JAOCZP010000001.1"/>
</dbReference>
<keyword evidence="1" id="KW-0456">Lyase</keyword>
<feature type="region of interest" description="Disordered" evidence="2">
    <location>
        <begin position="134"/>
        <end position="153"/>
    </location>
</feature>
<dbReference type="PANTHER" id="PTHR48080:SF2">
    <property type="entry name" value="D-GALACTONATE DEHYDRATASE"/>
    <property type="match status" value="1"/>
</dbReference>
<evidence type="ECO:0000259" key="3">
    <source>
        <dbReference type="Pfam" id="PF02746"/>
    </source>
</evidence>
<feature type="domain" description="Mandelate racemase/muconate lactonizing enzyme N-terminal" evidence="3">
    <location>
        <begin position="17"/>
        <end position="95"/>
    </location>
</feature>
<comment type="caution">
    <text evidence="4">The sequence shown here is derived from an EMBL/GenBank/DDBJ whole genome shotgun (WGS) entry which is preliminary data.</text>
</comment>
<sequence length="153" mass="17538">MKIDRIETIRLAEFANPVWVLIHTDEGLTGLGETYFGASAVEAYVHDWCAPWLLGKDPLALQARMNEMTDYLGWRGAGVEMRAYSAIDIALWDLRQSPWQAPRQYSRRPFPRLHPDLQHLRGLQICPRRARPVGRQTGMSATRTVPMRISKHS</sequence>
<dbReference type="InterPro" id="IPR029017">
    <property type="entry name" value="Enolase-like_N"/>
</dbReference>